<keyword evidence="2" id="KW-0560">Oxidoreductase</keyword>
<proteinExistence type="inferred from homology"/>
<dbReference type="PRINTS" id="PR00080">
    <property type="entry name" value="SDRFAMILY"/>
</dbReference>
<dbReference type="PRINTS" id="PR00081">
    <property type="entry name" value="GDHRDH"/>
</dbReference>
<dbReference type="SUPFAM" id="SSF51735">
    <property type="entry name" value="NAD(P)-binding Rossmann-fold domains"/>
    <property type="match status" value="1"/>
</dbReference>
<sequence length="300" mass="31811">MDQTLRYDGRVVIVTGAGGGLGRQHALMFASRGAKVVVNDLGGDAKGCGASAAAADSVVEEIRALGGEAVASRTSVEDGPGIVQTAIEAFGTVDVVINNAGILRDVSFHKMTDEDWSLVQRVHLNGTRSVTQAAWPILRDKCYGRIVMTTSAAAIYGNFGQANYAAAKLGILGLANALAEEGRSKNILVNTIAPAAASRLTETASFADFMNNLRPEAVSPLVGWLAHERYNDTKGLFEVGAGYIAQLRWERSQGHCFGAARQFTVDDVAERWESIVDFSSPEHPSTLAESLTAISRALSV</sequence>
<evidence type="ECO:0000313" key="6">
    <source>
        <dbReference type="Proteomes" id="UP000619041"/>
    </source>
</evidence>
<evidence type="ECO:0000259" key="4">
    <source>
        <dbReference type="SMART" id="SM00822"/>
    </source>
</evidence>
<dbReference type="PANTHER" id="PTHR45024:SF2">
    <property type="entry name" value="SCP2 DOMAIN-CONTAINING PROTEIN"/>
    <property type="match status" value="1"/>
</dbReference>
<feature type="domain" description="Ketoreductase" evidence="4">
    <location>
        <begin position="10"/>
        <end position="203"/>
    </location>
</feature>
<dbReference type="Gene3D" id="3.40.50.720">
    <property type="entry name" value="NAD(P)-binding Rossmann-like Domain"/>
    <property type="match status" value="1"/>
</dbReference>
<dbReference type="InterPro" id="IPR051687">
    <property type="entry name" value="Peroxisomal_Beta-Oxidation"/>
</dbReference>
<evidence type="ECO:0000313" key="5">
    <source>
        <dbReference type="EMBL" id="GGD87149.1"/>
    </source>
</evidence>
<comment type="similarity">
    <text evidence="1 3">Belongs to the short-chain dehydrogenases/reductases (SDR) family.</text>
</comment>
<dbReference type="PROSITE" id="PS00061">
    <property type="entry name" value="ADH_SHORT"/>
    <property type="match status" value="1"/>
</dbReference>
<dbReference type="InterPro" id="IPR002347">
    <property type="entry name" value="SDR_fam"/>
</dbReference>
<dbReference type="CDD" id="cd05353">
    <property type="entry name" value="hydroxyacyl-CoA-like_DH_SDR_c-like"/>
    <property type="match status" value="1"/>
</dbReference>
<dbReference type="Proteomes" id="UP000619041">
    <property type="component" value="Unassembled WGS sequence"/>
</dbReference>
<dbReference type="InterPro" id="IPR020904">
    <property type="entry name" value="Sc_DH/Rdtase_CS"/>
</dbReference>
<dbReference type="RefSeq" id="WP_188643543.1">
    <property type="nucleotide sequence ID" value="NZ_BMKL01000001.1"/>
</dbReference>
<evidence type="ECO:0000256" key="1">
    <source>
        <dbReference type="ARBA" id="ARBA00006484"/>
    </source>
</evidence>
<evidence type="ECO:0000256" key="3">
    <source>
        <dbReference type="RuleBase" id="RU000363"/>
    </source>
</evidence>
<keyword evidence="6" id="KW-1185">Reference proteome</keyword>
<protein>
    <submittedName>
        <fullName evidence="5">Short-chain dehydrogenase</fullName>
    </submittedName>
</protein>
<name>A0ABQ1S272_9SPHN</name>
<gene>
    <name evidence="5" type="ORF">GCM10011515_03310</name>
</gene>
<organism evidence="5 6">
    <name type="scientific">Tsuneonella deserti</name>
    <dbReference type="NCBI Taxonomy" id="2035528"/>
    <lineage>
        <taxon>Bacteria</taxon>
        <taxon>Pseudomonadati</taxon>
        <taxon>Pseudomonadota</taxon>
        <taxon>Alphaproteobacteria</taxon>
        <taxon>Sphingomonadales</taxon>
        <taxon>Erythrobacteraceae</taxon>
        <taxon>Tsuneonella</taxon>
    </lineage>
</organism>
<reference evidence="6" key="1">
    <citation type="journal article" date="2019" name="Int. J. Syst. Evol. Microbiol.">
        <title>The Global Catalogue of Microorganisms (GCM) 10K type strain sequencing project: providing services to taxonomists for standard genome sequencing and annotation.</title>
        <authorList>
            <consortium name="The Broad Institute Genomics Platform"/>
            <consortium name="The Broad Institute Genome Sequencing Center for Infectious Disease"/>
            <person name="Wu L."/>
            <person name="Ma J."/>
        </authorList>
    </citation>
    <scope>NUCLEOTIDE SEQUENCE [LARGE SCALE GENOMIC DNA]</scope>
    <source>
        <strain evidence="6">CGMCC 1.15959</strain>
    </source>
</reference>
<dbReference type="InterPro" id="IPR057326">
    <property type="entry name" value="KR_dom"/>
</dbReference>
<dbReference type="PANTHER" id="PTHR45024">
    <property type="entry name" value="DEHYDROGENASES, SHORT CHAIN"/>
    <property type="match status" value="1"/>
</dbReference>
<dbReference type="SMART" id="SM00822">
    <property type="entry name" value="PKS_KR"/>
    <property type="match status" value="1"/>
</dbReference>
<dbReference type="Pfam" id="PF00106">
    <property type="entry name" value="adh_short"/>
    <property type="match status" value="1"/>
</dbReference>
<dbReference type="Gene3D" id="1.10.287.4290">
    <property type="match status" value="1"/>
</dbReference>
<dbReference type="InterPro" id="IPR036291">
    <property type="entry name" value="NAD(P)-bd_dom_sf"/>
</dbReference>
<accession>A0ABQ1S272</accession>
<dbReference type="EMBL" id="BMKL01000001">
    <property type="protein sequence ID" value="GGD87149.1"/>
    <property type="molecule type" value="Genomic_DNA"/>
</dbReference>
<comment type="caution">
    <text evidence="5">The sequence shown here is derived from an EMBL/GenBank/DDBJ whole genome shotgun (WGS) entry which is preliminary data.</text>
</comment>
<evidence type="ECO:0000256" key="2">
    <source>
        <dbReference type="ARBA" id="ARBA00023002"/>
    </source>
</evidence>